<dbReference type="AlphaFoldDB" id="A0A6L2KW76"/>
<protein>
    <submittedName>
        <fullName evidence="2">Copia protein</fullName>
    </submittedName>
</protein>
<evidence type="ECO:0000313" key="2">
    <source>
        <dbReference type="EMBL" id="GEU53893.1"/>
    </source>
</evidence>
<feature type="region of interest" description="Disordered" evidence="1">
    <location>
        <begin position="659"/>
        <end position="683"/>
    </location>
</feature>
<feature type="compositionally biased region" description="Low complexity" evidence="1">
    <location>
        <begin position="703"/>
        <end position="719"/>
    </location>
</feature>
<organism evidence="2">
    <name type="scientific">Tanacetum cinerariifolium</name>
    <name type="common">Dalmatian daisy</name>
    <name type="synonym">Chrysanthemum cinerariifolium</name>
    <dbReference type="NCBI Taxonomy" id="118510"/>
    <lineage>
        <taxon>Eukaryota</taxon>
        <taxon>Viridiplantae</taxon>
        <taxon>Streptophyta</taxon>
        <taxon>Embryophyta</taxon>
        <taxon>Tracheophyta</taxon>
        <taxon>Spermatophyta</taxon>
        <taxon>Magnoliopsida</taxon>
        <taxon>eudicotyledons</taxon>
        <taxon>Gunneridae</taxon>
        <taxon>Pentapetalae</taxon>
        <taxon>asterids</taxon>
        <taxon>campanulids</taxon>
        <taxon>Asterales</taxon>
        <taxon>Asteraceae</taxon>
        <taxon>Asteroideae</taxon>
        <taxon>Anthemideae</taxon>
        <taxon>Anthemidinae</taxon>
        <taxon>Tanacetum</taxon>
    </lineage>
</organism>
<sequence length="750" mass="84141">LLRQLAREDLNQLWALVKEYLSIRPALKWKLYNLSGVHHVTAKDKEIFMLVEKDYPLRRGLALVMISYRLQVENHSQMAEDLIRKIYNITNTLRKQRESSHWQYKFPLPVKVVPTARRLEMPLSGVCTAIEEMMKKLAEVEEDDRSRLCFLGGARATGAAPKTNSILNSTWRSGGGPGSSLGKTFGNSLTTVPSQMTHFVASITLDSARSCVMQGEFLTQGTVSSILTVLSWGGSIRPEVVDVIIRIVDVVVGVPSIIKLLFVITGWTYAFHQDKASSVRVPVANVTSFSLAQLLRENTDSVRSNQRMSPTAHSIPLKSHTIKVERLTAYELFAVSSFCYRIFFWSDVSIEIVDTSMVAACAFSAAISNPKASQRNLVVMSQLLPLKFSNLSTSLLEFNLQFVEILLAEVEEDDRSHLHFLGGVLLVSLGCKNNGSSKERVIVIEVVTFKTLTRLALYVMHCGIRRPLARKMMLIKIVSVRNSVALAMDVGEPLLGIKGTKGTTSTRTIHCVRKCELACGYYLGKVYVKEGLFLEKVKEDKYEERYRDWLPKLKYVKDQLCSSCEASKAKQSSFKSKPVPSSKRRLNLLHMDLCGHSTQSKAYRVHNKRTKLIVESIHIRFDEIQEMAYAENNTSGPVTPRQEMSVDNDTSDLVPYEQKASNYDNSDPVPPLQNVVPPAKNTDSSQQELKFLFSPLFEEYFSSGTSSVNKSSSPTNNSNEQDTQHKENVQQPTTPTHGHTEENNNDQAVN</sequence>
<feature type="region of interest" description="Disordered" evidence="1">
    <location>
        <begin position="703"/>
        <end position="750"/>
    </location>
</feature>
<gene>
    <name evidence="2" type="ORF">Tci_025871</name>
</gene>
<reference evidence="2" key="1">
    <citation type="journal article" date="2019" name="Sci. Rep.">
        <title>Draft genome of Tanacetum cinerariifolium, the natural source of mosquito coil.</title>
        <authorList>
            <person name="Yamashiro T."/>
            <person name="Shiraishi A."/>
            <person name="Satake H."/>
            <person name="Nakayama K."/>
        </authorList>
    </citation>
    <scope>NUCLEOTIDE SEQUENCE</scope>
</reference>
<dbReference type="EMBL" id="BKCJ010003245">
    <property type="protein sequence ID" value="GEU53893.1"/>
    <property type="molecule type" value="Genomic_DNA"/>
</dbReference>
<evidence type="ECO:0000256" key="1">
    <source>
        <dbReference type="SAM" id="MobiDB-lite"/>
    </source>
</evidence>
<name>A0A6L2KW76_TANCI</name>
<accession>A0A6L2KW76</accession>
<comment type="caution">
    <text evidence="2">The sequence shown here is derived from an EMBL/GenBank/DDBJ whole genome shotgun (WGS) entry which is preliminary data.</text>
</comment>
<feature type="non-terminal residue" evidence="2">
    <location>
        <position position="1"/>
    </location>
</feature>
<proteinExistence type="predicted"/>